<evidence type="ECO:0000259" key="2">
    <source>
        <dbReference type="Pfam" id="PF04965"/>
    </source>
</evidence>
<reference evidence="3 4" key="1">
    <citation type="journal article" date="2014" name="Int. J. Syst. Evol. Microbiol.">
        <title>Complete genome sequence of Corynebacterium casei LMG S-19264T (=DSM 44701T), isolated from a smear-ripened cheese.</title>
        <authorList>
            <consortium name="US DOE Joint Genome Institute (JGI-PGF)"/>
            <person name="Walter F."/>
            <person name="Albersmeier A."/>
            <person name="Kalinowski J."/>
            <person name="Ruckert C."/>
        </authorList>
    </citation>
    <scope>NUCLEOTIDE SEQUENCE [LARGE SCALE GENOMIC DNA]</scope>
    <source>
        <strain evidence="3 4">NBRC 111766</strain>
    </source>
</reference>
<sequence>MAERDGIFQVSLMNVFRQASRERDSQARDGMMTDADGRVLSARSIERREGAGQATLRDHLAIDLGNLMATVHLQASVPLDNLDYVKKSILNYGIPDMSRLTVDDHRNSQVARDLREALLAHEPRLIAESLVVKMRRPEADAAQRISFDITAEMAARPVDVPLEFVAEIDTGAGKVALSNLVVRG</sequence>
<comment type="caution">
    <text evidence="3">The sequence shown here is derived from an EMBL/GenBank/DDBJ whole genome shotgun (WGS) entry which is preliminary data.</text>
</comment>
<evidence type="ECO:0000313" key="4">
    <source>
        <dbReference type="Proteomes" id="UP001157355"/>
    </source>
</evidence>
<evidence type="ECO:0000313" key="3">
    <source>
        <dbReference type="EMBL" id="GLS86113.1"/>
    </source>
</evidence>
<evidence type="ECO:0000256" key="1">
    <source>
        <dbReference type="SAM" id="MobiDB-lite"/>
    </source>
</evidence>
<name>A0AA37TRL3_9RHOB</name>
<proteinExistence type="predicted"/>
<gene>
    <name evidence="3" type="ORF">GCM10010873_10870</name>
</gene>
<dbReference type="NCBIfam" id="TIGR03357">
    <property type="entry name" value="VI_zyme"/>
    <property type="match status" value="1"/>
</dbReference>
<protein>
    <submittedName>
        <fullName evidence="3">Type VI secretion protein</fullName>
    </submittedName>
</protein>
<dbReference type="EMBL" id="BSPP01000004">
    <property type="protein sequence ID" value="GLS86113.1"/>
    <property type="molecule type" value="Genomic_DNA"/>
</dbReference>
<dbReference type="SUPFAM" id="SSF160719">
    <property type="entry name" value="gpW/gp25-like"/>
    <property type="match status" value="1"/>
</dbReference>
<dbReference type="PANTHER" id="PTHR38595">
    <property type="entry name" value="CYTOPLASMIC PROTEIN-RELATED"/>
    <property type="match status" value="1"/>
</dbReference>
<dbReference type="Proteomes" id="UP001157355">
    <property type="component" value="Unassembled WGS sequence"/>
</dbReference>
<keyword evidence="4" id="KW-1185">Reference proteome</keyword>
<dbReference type="AlphaFoldDB" id="A0AA37TRL3"/>
<dbReference type="InterPro" id="IPR007048">
    <property type="entry name" value="IraD/Gp25-like"/>
</dbReference>
<feature type="domain" description="IraD/Gp25-like" evidence="2">
    <location>
        <begin position="55"/>
        <end position="157"/>
    </location>
</feature>
<organism evidence="3 4">
    <name type="scientific">Cypionkella aquatica</name>
    <dbReference type="NCBI Taxonomy" id="1756042"/>
    <lineage>
        <taxon>Bacteria</taxon>
        <taxon>Pseudomonadati</taxon>
        <taxon>Pseudomonadota</taxon>
        <taxon>Alphaproteobacteria</taxon>
        <taxon>Rhodobacterales</taxon>
        <taxon>Paracoccaceae</taxon>
        <taxon>Cypionkella</taxon>
    </lineage>
</organism>
<accession>A0AA37TRL3</accession>
<dbReference type="RefSeq" id="WP_284324318.1">
    <property type="nucleotide sequence ID" value="NZ_BSPP01000004.1"/>
</dbReference>
<dbReference type="InterPro" id="IPR017737">
    <property type="entry name" value="TssE1-like"/>
</dbReference>
<feature type="region of interest" description="Disordered" evidence="1">
    <location>
        <begin position="19"/>
        <end position="44"/>
    </location>
</feature>
<dbReference type="PANTHER" id="PTHR38595:SF1">
    <property type="entry name" value="TYPE VI SECRETION SYSTEM COMPONENT TSSE1"/>
    <property type="match status" value="1"/>
</dbReference>
<dbReference type="InterPro" id="IPR053176">
    <property type="entry name" value="T6SS_TssE1-like"/>
</dbReference>
<dbReference type="Pfam" id="PF04965">
    <property type="entry name" value="GPW_gp25"/>
    <property type="match status" value="1"/>
</dbReference>